<dbReference type="SUPFAM" id="SSF52058">
    <property type="entry name" value="L domain-like"/>
    <property type="match status" value="1"/>
</dbReference>
<evidence type="ECO:0000256" key="4">
    <source>
        <dbReference type="ARBA" id="ARBA00023027"/>
    </source>
</evidence>
<reference evidence="7" key="2">
    <citation type="submission" date="2025-08" db="UniProtKB">
        <authorList>
            <consortium name="RefSeq"/>
        </authorList>
    </citation>
    <scope>IDENTIFICATION</scope>
    <source>
        <tissue evidence="7">Leaf</tissue>
    </source>
</reference>
<accession>A0ABM1RD30</accession>
<evidence type="ECO:0000313" key="6">
    <source>
        <dbReference type="Proteomes" id="UP000694864"/>
    </source>
</evidence>
<dbReference type="Gene3D" id="3.40.50.10140">
    <property type="entry name" value="Toll/interleukin-1 receptor homology (TIR) domain"/>
    <property type="match status" value="1"/>
</dbReference>
<keyword evidence="2" id="KW-0677">Repeat</keyword>
<keyword evidence="6" id="KW-1185">Reference proteome</keyword>
<dbReference type="PANTHER" id="PTHR11017:SF369">
    <property type="entry name" value="GENOME ASSEMBLY, CHROMOSOME: A02"/>
    <property type="match status" value="1"/>
</dbReference>
<dbReference type="Pfam" id="PF00931">
    <property type="entry name" value="NB-ARC"/>
    <property type="match status" value="1"/>
</dbReference>
<dbReference type="InterPro" id="IPR044974">
    <property type="entry name" value="Disease_R_plants"/>
</dbReference>
<dbReference type="InterPro" id="IPR000157">
    <property type="entry name" value="TIR_dom"/>
</dbReference>
<dbReference type="SMART" id="SM00255">
    <property type="entry name" value="TIR"/>
    <property type="match status" value="1"/>
</dbReference>
<reference evidence="6" key="1">
    <citation type="journal article" date="2014" name="Nat. Commun.">
        <title>The emerging biofuel crop Camelina sativa retains a highly undifferentiated hexaploid genome structure.</title>
        <authorList>
            <person name="Kagale S."/>
            <person name="Koh C."/>
            <person name="Nixon J."/>
            <person name="Bollina V."/>
            <person name="Clarke W.E."/>
            <person name="Tuteja R."/>
            <person name="Spillane C."/>
            <person name="Robinson S.J."/>
            <person name="Links M.G."/>
            <person name="Clarke C."/>
            <person name="Higgins E.E."/>
            <person name="Huebert T."/>
            <person name="Sharpe A.G."/>
            <person name="Parkin I.A."/>
        </authorList>
    </citation>
    <scope>NUCLEOTIDE SEQUENCE [LARGE SCALE GENOMIC DNA]</scope>
    <source>
        <strain evidence="6">cv. DH55</strain>
    </source>
</reference>
<dbReference type="Gene3D" id="3.40.50.300">
    <property type="entry name" value="P-loop containing nucleotide triphosphate hydrolases"/>
    <property type="match status" value="1"/>
</dbReference>
<gene>
    <name evidence="7" type="primary">LOC104766669</name>
</gene>
<feature type="domain" description="TIR" evidence="5">
    <location>
        <begin position="12"/>
        <end position="178"/>
    </location>
</feature>
<dbReference type="InterPro" id="IPR003593">
    <property type="entry name" value="AAA+_ATPase"/>
</dbReference>
<proteinExistence type="predicted"/>
<dbReference type="InterPro" id="IPR035897">
    <property type="entry name" value="Toll_tir_struct_dom_sf"/>
</dbReference>
<dbReference type="Pfam" id="PF07725">
    <property type="entry name" value="LRR_3"/>
    <property type="match status" value="1"/>
</dbReference>
<dbReference type="InterPro" id="IPR058192">
    <property type="entry name" value="WHD_ROQ1-like"/>
</dbReference>
<dbReference type="Pfam" id="PF01582">
    <property type="entry name" value="TIR"/>
    <property type="match status" value="1"/>
</dbReference>
<dbReference type="SUPFAM" id="SSF52540">
    <property type="entry name" value="P-loop containing nucleoside triphosphate hydrolases"/>
    <property type="match status" value="1"/>
</dbReference>
<evidence type="ECO:0000256" key="3">
    <source>
        <dbReference type="ARBA" id="ARBA00022821"/>
    </source>
</evidence>
<dbReference type="InterPro" id="IPR036390">
    <property type="entry name" value="WH_DNA-bd_sf"/>
</dbReference>
<dbReference type="InterPro" id="IPR042197">
    <property type="entry name" value="Apaf_helical"/>
</dbReference>
<dbReference type="GeneID" id="104766669"/>
<dbReference type="InterPro" id="IPR002182">
    <property type="entry name" value="NB-ARC"/>
</dbReference>
<dbReference type="Proteomes" id="UP000694864">
    <property type="component" value="Chromosome 19"/>
</dbReference>
<organism evidence="6 7">
    <name type="scientific">Camelina sativa</name>
    <name type="common">False flax</name>
    <name type="synonym">Myagrum sativum</name>
    <dbReference type="NCBI Taxonomy" id="90675"/>
    <lineage>
        <taxon>Eukaryota</taxon>
        <taxon>Viridiplantae</taxon>
        <taxon>Streptophyta</taxon>
        <taxon>Embryophyta</taxon>
        <taxon>Tracheophyta</taxon>
        <taxon>Spermatophyta</taxon>
        <taxon>Magnoliopsida</taxon>
        <taxon>eudicotyledons</taxon>
        <taxon>Gunneridae</taxon>
        <taxon>Pentapetalae</taxon>
        <taxon>rosids</taxon>
        <taxon>malvids</taxon>
        <taxon>Brassicales</taxon>
        <taxon>Brassicaceae</taxon>
        <taxon>Camelineae</taxon>
        <taxon>Camelina</taxon>
    </lineage>
</organism>
<dbReference type="SUPFAM" id="SSF46785">
    <property type="entry name" value="Winged helix' DNA-binding domain"/>
    <property type="match status" value="1"/>
</dbReference>
<evidence type="ECO:0000259" key="5">
    <source>
        <dbReference type="PROSITE" id="PS50104"/>
    </source>
</evidence>
<keyword evidence="4" id="KW-0520">NAD</keyword>
<name>A0ABM1RD30_CAMSA</name>
<dbReference type="PANTHER" id="PTHR11017">
    <property type="entry name" value="LEUCINE-RICH REPEAT-CONTAINING PROTEIN"/>
    <property type="match status" value="1"/>
</dbReference>
<dbReference type="SUPFAM" id="SSF52200">
    <property type="entry name" value="Toll/Interleukin receptor TIR domain"/>
    <property type="match status" value="1"/>
</dbReference>
<dbReference type="InterPro" id="IPR032675">
    <property type="entry name" value="LRR_dom_sf"/>
</dbReference>
<dbReference type="RefSeq" id="XP_019096918.1">
    <property type="nucleotide sequence ID" value="XM_019241373.1"/>
</dbReference>
<dbReference type="PROSITE" id="PS50104">
    <property type="entry name" value="TIR"/>
    <property type="match status" value="1"/>
</dbReference>
<keyword evidence="3" id="KW-0611">Plant defense</keyword>
<dbReference type="PRINTS" id="PR00364">
    <property type="entry name" value="DISEASERSIST"/>
</dbReference>
<dbReference type="Gene3D" id="3.80.10.10">
    <property type="entry name" value="Ribonuclease Inhibitor"/>
    <property type="match status" value="1"/>
</dbReference>
<evidence type="ECO:0000313" key="7">
    <source>
        <dbReference type="RefSeq" id="XP_019096918.1"/>
    </source>
</evidence>
<sequence>MSSSSSFSSTNWRYDVFLSFRGKDVRKTFLSHFLKELDRKLISFFQDNKIEKSQSLDPVLKQAIKDSRIAIVVFSKEYASSRWCLNELLEIVKCKNLSGQPQRVIPVFYDLDPSHVRNMTGDFGNIFERTCHNKTKDEVKLWRQALMDVGNLVGFHSKNWDNEAKLIEAIVTDILTNLNLTPSNDFEGFVGIEDHITKMSLMLDLKSEEVRTVGIWGPSGIGKTTIARALFSRISHHFQGRVFIDMRFISKSIKDYSKGNPTDYNMKLHLQRKFLSQILDQEGIKVDQLGMLRGKLKNHKVLIIIDDLDDEVVLDALAGEDEWFGCGSRIIAITKDKHILRAREITCVYEVGFPSEKVALQMFCQSAFRQNSPPNGFMKLASGIAMCAGGLPLGLNLLGSSMRGRDRKDWVDMLPSLQKRLDGKIDKALRISYDGLQKQDQAIFRHIACFFNGYEIEDIKLMLADSELNVDIGLKNLIDKSLIHVIPSLEMSIIEMHCLVEQMGKAIVCEQSNNPGEREFIIDWKNVRDVLEDKSGSNTVQGISLNLDEVDKLRIHKKAFKKMRNLKFLNIYTNTFGGNKETRWHLQEDFDYLPPKLKFLSWEKYPLRFMPPNFRPENLVKLQMMNSNLEKLWEGVHALTGLKDMDLWGSKSLKEIPDLSMVTNLETLNLGSCSSLVELPSSIRHLNKLVELDMSYCSNLKLLPTGSNLISLQCLRLWGCSQLKSFPDISNNISDLDLGESAIEEFPSNLRLENLQALQMFTMKSGKLWETVQVCTLPYIFPLIFK</sequence>
<evidence type="ECO:0000256" key="1">
    <source>
        <dbReference type="ARBA" id="ARBA00022614"/>
    </source>
</evidence>
<dbReference type="Gene3D" id="1.10.8.430">
    <property type="entry name" value="Helical domain of apoptotic protease-activating factors"/>
    <property type="match status" value="1"/>
</dbReference>
<dbReference type="InterPro" id="IPR011713">
    <property type="entry name" value="Leu-rich_rpt_3"/>
</dbReference>
<evidence type="ECO:0000256" key="2">
    <source>
        <dbReference type="ARBA" id="ARBA00022737"/>
    </source>
</evidence>
<keyword evidence="1" id="KW-0433">Leucine-rich repeat</keyword>
<protein>
    <submittedName>
        <fullName evidence="7">Disease resistance protein RPS6-like</fullName>
    </submittedName>
</protein>
<dbReference type="SMART" id="SM00382">
    <property type="entry name" value="AAA"/>
    <property type="match status" value="1"/>
</dbReference>
<dbReference type="InterPro" id="IPR027417">
    <property type="entry name" value="P-loop_NTPase"/>
</dbReference>
<dbReference type="Pfam" id="PF23282">
    <property type="entry name" value="WHD_ROQ1"/>
    <property type="match status" value="1"/>
</dbReference>